<dbReference type="Proteomes" id="UP000192847">
    <property type="component" value="Unassembled WGS sequence"/>
</dbReference>
<accession>A0ABX3THD0</accession>
<dbReference type="EMBL" id="MVIL01000088">
    <property type="protein sequence ID" value="ORB78211.1"/>
    <property type="molecule type" value="Genomic_DNA"/>
</dbReference>
<dbReference type="Pfam" id="PF02720">
    <property type="entry name" value="DUF222"/>
    <property type="match status" value="1"/>
</dbReference>
<evidence type="ECO:0000313" key="3">
    <source>
        <dbReference type="Proteomes" id="UP000192847"/>
    </source>
</evidence>
<evidence type="ECO:0000259" key="1">
    <source>
        <dbReference type="Pfam" id="PF02720"/>
    </source>
</evidence>
<dbReference type="RefSeq" id="WP_142277413.1">
    <property type="nucleotide sequence ID" value="NZ_MVIL01000088.1"/>
</dbReference>
<organism evidence="2 3">
    <name type="scientific">Mycobacterium timonense</name>
    <dbReference type="NCBI Taxonomy" id="701043"/>
    <lineage>
        <taxon>Bacteria</taxon>
        <taxon>Bacillati</taxon>
        <taxon>Actinomycetota</taxon>
        <taxon>Actinomycetes</taxon>
        <taxon>Mycobacteriales</taxon>
        <taxon>Mycobacteriaceae</taxon>
        <taxon>Mycobacterium</taxon>
        <taxon>Mycobacterium avium complex (MAC)</taxon>
    </lineage>
</organism>
<keyword evidence="3" id="KW-1185">Reference proteome</keyword>
<sequence>MSSDREAVSAAFDAIDAALDDLLDCDYAALATREKLALLTRCERLRRRLPAIEHPLINALARDASPAELGGRLSHAIAEATLISRAEAARRV</sequence>
<proteinExistence type="predicted"/>
<evidence type="ECO:0000313" key="2">
    <source>
        <dbReference type="EMBL" id="ORB78211.1"/>
    </source>
</evidence>
<reference evidence="2 3" key="1">
    <citation type="submission" date="2017-02" db="EMBL/GenBank/DDBJ databases">
        <title>The new phylogeny of genus Mycobacterium.</title>
        <authorList>
            <person name="Tortoli E."/>
            <person name="Trovato A."/>
            <person name="Cirillo D.M."/>
        </authorList>
    </citation>
    <scope>NUCLEOTIDE SEQUENCE [LARGE SCALE GENOMIC DNA]</scope>
    <source>
        <strain evidence="2 3">CCUG 56329</strain>
    </source>
</reference>
<feature type="domain" description="DUF222" evidence="1">
    <location>
        <begin position="37"/>
        <end position="92"/>
    </location>
</feature>
<gene>
    <name evidence="2" type="ORF">BST46_20475</name>
</gene>
<protein>
    <recommendedName>
        <fullName evidence="1">DUF222 domain-containing protein</fullName>
    </recommendedName>
</protein>
<name>A0ABX3THD0_9MYCO</name>
<comment type="caution">
    <text evidence="2">The sequence shown here is derived from an EMBL/GenBank/DDBJ whole genome shotgun (WGS) entry which is preliminary data.</text>
</comment>
<feature type="non-terminal residue" evidence="2">
    <location>
        <position position="92"/>
    </location>
</feature>
<dbReference type="InterPro" id="IPR003870">
    <property type="entry name" value="DUF222"/>
</dbReference>